<protein>
    <submittedName>
        <fullName evidence="8">NAD(P)-dependent oxidoreductase</fullName>
    </submittedName>
</protein>
<dbReference type="EMBL" id="QQXL01000008">
    <property type="protein sequence ID" value="RKW69653.1"/>
    <property type="molecule type" value="Genomic_DNA"/>
</dbReference>
<comment type="similarity">
    <text evidence="1">Belongs to the HIBADH-related family.</text>
</comment>
<evidence type="ECO:0000313" key="8">
    <source>
        <dbReference type="EMBL" id="RKW69653.1"/>
    </source>
</evidence>
<feature type="region of interest" description="Disordered" evidence="5">
    <location>
        <begin position="306"/>
        <end position="333"/>
    </location>
</feature>
<feature type="active site" evidence="4">
    <location>
        <position position="193"/>
    </location>
</feature>
<dbReference type="SUPFAM" id="SSF48179">
    <property type="entry name" value="6-phosphogluconate dehydrogenase C-terminal domain-like"/>
    <property type="match status" value="1"/>
</dbReference>
<evidence type="ECO:0000256" key="3">
    <source>
        <dbReference type="ARBA" id="ARBA00023027"/>
    </source>
</evidence>
<gene>
    <name evidence="8" type="ORF">DWQ67_12420</name>
</gene>
<dbReference type="GO" id="GO:0050661">
    <property type="term" value="F:NADP binding"/>
    <property type="evidence" value="ECO:0007669"/>
    <property type="project" value="InterPro"/>
</dbReference>
<evidence type="ECO:0000256" key="1">
    <source>
        <dbReference type="ARBA" id="ARBA00009080"/>
    </source>
</evidence>
<dbReference type="GO" id="GO:0016054">
    <property type="term" value="P:organic acid catabolic process"/>
    <property type="evidence" value="ECO:0007669"/>
    <property type="project" value="UniProtKB-ARBA"/>
</dbReference>
<dbReference type="GO" id="GO:0016491">
    <property type="term" value="F:oxidoreductase activity"/>
    <property type="evidence" value="ECO:0007669"/>
    <property type="project" value="UniProtKB-KW"/>
</dbReference>
<dbReference type="InterPro" id="IPR006115">
    <property type="entry name" value="6PGDH_NADP-bd"/>
</dbReference>
<accession>A0A496PGP6</accession>
<organism evidence="8 9">
    <name type="scientific">Galactobacter caseinivorans</name>
    <dbReference type="NCBI Taxonomy" id="2676123"/>
    <lineage>
        <taxon>Bacteria</taxon>
        <taxon>Bacillati</taxon>
        <taxon>Actinomycetota</taxon>
        <taxon>Actinomycetes</taxon>
        <taxon>Micrococcales</taxon>
        <taxon>Micrococcaceae</taxon>
        <taxon>Galactobacter</taxon>
    </lineage>
</organism>
<feature type="domain" description="3-hydroxyisobutyrate dehydrogenase-like NAD-binding" evidence="7">
    <location>
        <begin position="187"/>
        <end position="302"/>
    </location>
</feature>
<evidence type="ECO:0000313" key="9">
    <source>
        <dbReference type="Proteomes" id="UP000273119"/>
    </source>
</evidence>
<dbReference type="SUPFAM" id="SSF51735">
    <property type="entry name" value="NAD(P)-binding Rossmann-fold domains"/>
    <property type="match status" value="1"/>
</dbReference>
<dbReference type="PIRSF" id="PIRSF000103">
    <property type="entry name" value="HIBADH"/>
    <property type="match status" value="1"/>
</dbReference>
<evidence type="ECO:0000256" key="4">
    <source>
        <dbReference type="PIRSR" id="PIRSR000103-1"/>
    </source>
</evidence>
<evidence type="ECO:0000256" key="2">
    <source>
        <dbReference type="ARBA" id="ARBA00023002"/>
    </source>
</evidence>
<dbReference type="AlphaFoldDB" id="A0A496PGP6"/>
<dbReference type="GO" id="GO:0051287">
    <property type="term" value="F:NAD binding"/>
    <property type="evidence" value="ECO:0007669"/>
    <property type="project" value="InterPro"/>
</dbReference>
<evidence type="ECO:0000259" key="7">
    <source>
        <dbReference type="Pfam" id="PF14833"/>
    </source>
</evidence>
<dbReference type="Gene3D" id="1.10.1040.10">
    <property type="entry name" value="N-(1-d-carboxylethyl)-l-norvaline Dehydrogenase, domain 2"/>
    <property type="match status" value="1"/>
</dbReference>
<dbReference type="Pfam" id="PF03446">
    <property type="entry name" value="NAD_binding_2"/>
    <property type="match status" value="1"/>
</dbReference>
<comment type="caution">
    <text evidence="8">The sequence shown here is derived from an EMBL/GenBank/DDBJ whole genome shotgun (WGS) entry which is preliminary data.</text>
</comment>
<dbReference type="Proteomes" id="UP000273119">
    <property type="component" value="Unassembled WGS sequence"/>
</dbReference>
<dbReference type="PANTHER" id="PTHR43060">
    <property type="entry name" value="3-HYDROXYISOBUTYRATE DEHYDROGENASE-LIKE 1, MITOCHONDRIAL-RELATED"/>
    <property type="match status" value="1"/>
</dbReference>
<name>A0A496PGP6_9MICC</name>
<dbReference type="InterPro" id="IPR036291">
    <property type="entry name" value="NAD(P)-bd_dom_sf"/>
</dbReference>
<sequence length="333" mass="33989">MLGGIGVVGLGAMGEPMARHLLAAHGALHLAGRTPRPQLVAAGATWHATYRELGASVGALLLMLPDLPQAREVLFGADSADTGAAETVGASQILPDGVLAGALERDGELLVLLGSTSSAPGVRRLGAELEAATGGRVRLVDAPVSGGEDGAIEGTLSIMMGGGEVDCGHAESVLSACGSPVRLGPLGAGQVAKACNQLVVSATILALGEATVLAERSGLDAGAMWDLLEGGYAGSRLLNTRKQRLVEHNDSPSGAAKYLLKDLRCAGEVAQATGTDAPLLPVLERTFSRIVEAGLGERDMSVTRRYVEERSGSPRTPGIESPKSGVRIAQNDE</sequence>
<keyword evidence="3" id="KW-0520">NAD</keyword>
<dbReference type="Pfam" id="PF14833">
    <property type="entry name" value="NAD_binding_11"/>
    <property type="match status" value="1"/>
</dbReference>
<dbReference type="InterPro" id="IPR013328">
    <property type="entry name" value="6PGD_dom2"/>
</dbReference>
<dbReference type="InterPro" id="IPR029154">
    <property type="entry name" value="HIBADH-like_NADP-bd"/>
</dbReference>
<dbReference type="Gene3D" id="3.40.50.720">
    <property type="entry name" value="NAD(P)-binding Rossmann-like Domain"/>
    <property type="match status" value="1"/>
</dbReference>
<feature type="domain" description="6-phosphogluconate dehydrogenase NADP-binding" evidence="6">
    <location>
        <begin position="5"/>
        <end position="180"/>
    </location>
</feature>
<keyword evidence="9" id="KW-1185">Reference proteome</keyword>
<dbReference type="PROSITE" id="PS00895">
    <property type="entry name" value="3_HYDROXYISOBUT_DH"/>
    <property type="match status" value="1"/>
</dbReference>
<dbReference type="InterPro" id="IPR015815">
    <property type="entry name" value="HIBADH-related"/>
</dbReference>
<evidence type="ECO:0000259" key="6">
    <source>
        <dbReference type="Pfam" id="PF03446"/>
    </source>
</evidence>
<reference evidence="8 9" key="1">
    <citation type="submission" date="2018-07" db="EMBL/GenBank/DDBJ databases">
        <title>Arthrobacter sp. nov., isolated from raw cow's milk with high bacterial count.</title>
        <authorList>
            <person name="Hahne J."/>
            <person name="Isele D."/>
            <person name="Lipski A."/>
        </authorList>
    </citation>
    <scope>NUCLEOTIDE SEQUENCE [LARGE SCALE GENOMIC DNA]</scope>
    <source>
        <strain evidence="8 9">JZ R-183</strain>
    </source>
</reference>
<evidence type="ECO:0000256" key="5">
    <source>
        <dbReference type="SAM" id="MobiDB-lite"/>
    </source>
</evidence>
<keyword evidence="2" id="KW-0560">Oxidoreductase</keyword>
<dbReference type="InterPro" id="IPR008927">
    <property type="entry name" value="6-PGluconate_DH-like_C_sf"/>
</dbReference>
<dbReference type="InterPro" id="IPR002204">
    <property type="entry name" value="3-OH-isobutyrate_DH-rel_CS"/>
</dbReference>
<dbReference type="PANTHER" id="PTHR43060:SF15">
    <property type="entry name" value="3-HYDROXYISOBUTYRATE DEHYDROGENASE-LIKE 1, MITOCHONDRIAL-RELATED"/>
    <property type="match status" value="1"/>
</dbReference>
<proteinExistence type="inferred from homology"/>